<dbReference type="OrthoDB" id="9223883at2759"/>
<keyword evidence="3 7" id="KW-0863">Zinc-finger</keyword>
<feature type="region of interest" description="Disordered" evidence="8">
    <location>
        <begin position="141"/>
        <end position="185"/>
    </location>
</feature>
<dbReference type="SMART" id="SM00355">
    <property type="entry name" value="ZnF_C2H2"/>
    <property type="match status" value="2"/>
</dbReference>
<evidence type="ECO:0000256" key="2">
    <source>
        <dbReference type="ARBA" id="ARBA00022737"/>
    </source>
</evidence>
<organism evidence="10">
    <name type="scientific">Brachypodium distachyon</name>
    <name type="common">Purple false brome</name>
    <name type="synonym">Trachynia distachya</name>
    <dbReference type="NCBI Taxonomy" id="15368"/>
    <lineage>
        <taxon>Eukaryota</taxon>
        <taxon>Viridiplantae</taxon>
        <taxon>Streptophyta</taxon>
        <taxon>Embryophyta</taxon>
        <taxon>Tracheophyta</taxon>
        <taxon>Spermatophyta</taxon>
        <taxon>Magnoliopsida</taxon>
        <taxon>Liliopsida</taxon>
        <taxon>Poales</taxon>
        <taxon>Poaceae</taxon>
        <taxon>BOP clade</taxon>
        <taxon>Pooideae</taxon>
        <taxon>Stipodae</taxon>
        <taxon>Brachypodieae</taxon>
        <taxon>Brachypodium</taxon>
    </lineage>
</organism>
<dbReference type="InterPro" id="IPR013087">
    <property type="entry name" value="Znf_C2H2_type"/>
</dbReference>
<evidence type="ECO:0000259" key="9">
    <source>
        <dbReference type="PROSITE" id="PS50157"/>
    </source>
</evidence>
<evidence type="ECO:0000256" key="8">
    <source>
        <dbReference type="SAM" id="MobiDB-lite"/>
    </source>
</evidence>
<evidence type="ECO:0000256" key="6">
    <source>
        <dbReference type="ARBA" id="ARBA00023163"/>
    </source>
</evidence>
<evidence type="ECO:0000256" key="4">
    <source>
        <dbReference type="ARBA" id="ARBA00022833"/>
    </source>
</evidence>
<feature type="domain" description="C2H2-type" evidence="9">
    <location>
        <begin position="96"/>
        <end position="123"/>
    </location>
</feature>
<dbReference type="AlphaFoldDB" id="A0A0Q3NGZ5"/>
<feature type="compositionally biased region" description="Basic and acidic residues" evidence="8">
    <location>
        <begin position="171"/>
        <end position="185"/>
    </location>
</feature>
<dbReference type="PANTHER" id="PTHR45988:SF78">
    <property type="entry name" value="OS06G0727000 PROTEIN"/>
    <property type="match status" value="1"/>
</dbReference>
<dbReference type="Proteomes" id="UP000008810">
    <property type="component" value="Chromosome 1"/>
</dbReference>
<proteinExistence type="predicted"/>
<dbReference type="Gene3D" id="3.30.160.60">
    <property type="entry name" value="Classic Zinc Finger"/>
    <property type="match status" value="1"/>
</dbReference>
<gene>
    <name evidence="10" type="ORF">BRADI_1g29823v3</name>
</gene>
<reference evidence="11" key="3">
    <citation type="submission" date="2018-08" db="UniProtKB">
        <authorList>
            <consortium name="EnsemblPlants"/>
        </authorList>
    </citation>
    <scope>IDENTIFICATION</scope>
    <source>
        <strain evidence="11">cv. Bd21</strain>
    </source>
</reference>
<keyword evidence="2" id="KW-0677">Repeat</keyword>
<dbReference type="PROSITE" id="PS50157">
    <property type="entry name" value="ZINC_FINGER_C2H2_2"/>
    <property type="match status" value="2"/>
</dbReference>
<dbReference type="GO" id="GO:0003700">
    <property type="term" value="F:DNA-binding transcription factor activity"/>
    <property type="evidence" value="ECO:0007669"/>
    <property type="project" value="InterPro"/>
</dbReference>
<evidence type="ECO:0000313" key="10">
    <source>
        <dbReference type="EMBL" id="KQK16662.1"/>
    </source>
</evidence>
<name>A0A0Q3NGZ5_BRADI</name>
<feature type="domain" description="C2H2-type" evidence="9">
    <location>
        <begin position="54"/>
        <end position="82"/>
    </location>
</feature>
<dbReference type="InterPro" id="IPR036236">
    <property type="entry name" value="Znf_C2H2_sf"/>
</dbReference>
<accession>A0A0Q3NGZ5</accession>
<dbReference type="EnsemblPlants" id="KQK16662">
    <property type="protein sequence ID" value="KQK16662"/>
    <property type="gene ID" value="BRADI_1g29823v3"/>
</dbReference>
<evidence type="ECO:0000256" key="1">
    <source>
        <dbReference type="ARBA" id="ARBA00022723"/>
    </source>
</evidence>
<reference evidence="10" key="2">
    <citation type="submission" date="2017-06" db="EMBL/GenBank/DDBJ databases">
        <title>WGS assembly of Brachypodium distachyon.</title>
        <authorList>
            <consortium name="The International Brachypodium Initiative"/>
            <person name="Lucas S."/>
            <person name="Harmon-Smith M."/>
            <person name="Lail K."/>
            <person name="Tice H."/>
            <person name="Grimwood J."/>
            <person name="Bruce D."/>
            <person name="Barry K."/>
            <person name="Shu S."/>
            <person name="Lindquist E."/>
            <person name="Wang M."/>
            <person name="Pitluck S."/>
            <person name="Vogel J.P."/>
            <person name="Garvin D.F."/>
            <person name="Mockler T.C."/>
            <person name="Schmutz J."/>
            <person name="Rokhsar D."/>
            <person name="Bevan M.W."/>
        </authorList>
    </citation>
    <scope>NUCLEOTIDE SEQUENCE</scope>
    <source>
        <strain evidence="10">Bd21</strain>
    </source>
</reference>
<dbReference type="SUPFAM" id="SSF57667">
    <property type="entry name" value="beta-beta-alpha zinc fingers"/>
    <property type="match status" value="1"/>
</dbReference>
<sequence length="185" mass="19868">MAATSRYFPRLSLGLSGTGSGGDEDKPPRYQPMRVKSAHELDDARFIDPLQKCFECAICGSTFRTPKSCRRHMVRSHRGGLAPGAPVPVAPVVLRHACQRCGKRFLTWRALAGHRSNHNGKLGQAAVAAIAAATAAAAAAAAAPPPPPVVIARDFDLNELPPEAEEEEQQQVEKEKEKEKDPAAN</sequence>
<keyword evidence="1" id="KW-0479">Metal-binding</keyword>
<evidence type="ECO:0000313" key="12">
    <source>
        <dbReference type="Proteomes" id="UP000008810"/>
    </source>
</evidence>
<dbReference type="Pfam" id="PF13912">
    <property type="entry name" value="zf-C2H2_6"/>
    <property type="match status" value="2"/>
</dbReference>
<keyword evidence="4" id="KW-0862">Zinc</keyword>
<dbReference type="Gramene" id="KQK16662">
    <property type="protein sequence ID" value="KQK16662"/>
    <property type="gene ID" value="BRADI_1g29823v3"/>
</dbReference>
<dbReference type="InParanoid" id="A0A0Q3NGZ5"/>
<evidence type="ECO:0000256" key="7">
    <source>
        <dbReference type="PROSITE-ProRule" id="PRU00042"/>
    </source>
</evidence>
<reference evidence="10 11" key="1">
    <citation type="journal article" date="2010" name="Nature">
        <title>Genome sequencing and analysis of the model grass Brachypodium distachyon.</title>
        <authorList>
            <consortium name="International Brachypodium Initiative"/>
        </authorList>
    </citation>
    <scope>NUCLEOTIDE SEQUENCE [LARGE SCALE GENOMIC DNA]</scope>
    <source>
        <strain evidence="10 11">Bd21</strain>
    </source>
</reference>
<dbReference type="PANTHER" id="PTHR45988">
    <property type="entry name" value="C2H2 TYPE ZINC FINGER TRANSCRIPTION FACTOR FAMILY-RELATED"/>
    <property type="match status" value="1"/>
</dbReference>
<dbReference type="GO" id="GO:0008270">
    <property type="term" value="F:zinc ion binding"/>
    <property type="evidence" value="ECO:0007669"/>
    <property type="project" value="UniProtKB-KW"/>
</dbReference>
<keyword evidence="12" id="KW-1185">Reference proteome</keyword>
<evidence type="ECO:0000313" key="11">
    <source>
        <dbReference type="EnsemblPlants" id="KQK16662"/>
    </source>
</evidence>
<evidence type="ECO:0000256" key="5">
    <source>
        <dbReference type="ARBA" id="ARBA00023015"/>
    </source>
</evidence>
<dbReference type="PROSITE" id="PS00028">
    <property type="entry name" value="ZINC_FINGER_C2H2_1"/>
    <property type="match status" value="2"/>
</dbReference>
<protein>
    <recommendedName>
        <fullName evidence="9">C2H2-type domain-containing protein</fullName>
    </recommendedName>
</protein>
<keyword evidence="5" id="KW-0805">Transcription regulation</keyword>
<dbReference type="EMBL" id="CM000880">
    <property type="protein sequence ID" value="KQK16662.1"/>
    <property type="molecule type" value="Genomic_DNA"/>
</dbReference>
<dbReference type="InterPro" id="IPR044653">
    <property type="entry name" value="AZF1/2/3-like"/>
</dbReference>
<evidence type="ECO:0000256" key="3">
    <source>
        <dbReference type="ARBA" id="ARBA00022771"/>
    </source>
</evidence>
<keyword evidence="6" id="KW-0804">Transcription</keyword>